<dbReference type="PROSITE" id="PS50111">
    <property type="entry name" value="CHEMOTAXIS_TRANSDUC_2"/>
    <property type="match status" value="1"/>
</dbReference>
<gene>
    <name evidence="9" type="ORF">GCM10007888_24070</name>
    <name evidence="8" type="ORF">MOX02_20320</name>
</gene>
<dbReference type="Gene3D" id="6.10.340.10">
    <property type="match status" value="1"/>
</dbReference>
<feature type="domain" description="NIT" evidence="7">
    <location>
        <begin position="56"/>
        <end position="307"/>
    </location>
</feature>
<comment type="similarity">
    <text evidence="2">Belongs to the methyl-accepting chemotaxis (MCP) protein family.</text>
</comment>
<dbReference type="PRINTS" id="PR00260">
    <property type="entry name" value="CHEMTRNSDUCR"/>
</dbReference>
<dbReference type="EMBL" id="BSPK01000033">
    <property type="protein sequence ID" value="GLS64026.1"/>
    <property type="molecule type" value="Genomic_DNA"/>
</dbReference>
<evidence type="ECO:0000313" key="8">
    <source>
        <dbReference type="EMBL" id="GEP03994.1"/>
    </source>
</evidence>
<dbReference type="Pfam" id="PF08376">
    <property type="entry name" value="NIT"/>
    <property type="match status" value="1"/>
</dbReference>
<reference evidence="11" key="2">
    <citation type="journal article" date="2019" name="Int. J. Syst. Evol. Microbiol.">
        <title>The Global Catalogue of Microorganisms (GCM) 10K type strain sequencing project: providing services to taxonomists for standard genome sequencing and annotation.</title>
        <authorList>
            <consortium name="The Broad Institute Genomics Platform"/>
            <consortium name="The Broad Institute Genome Sequencing Center for Infectious Disease"/>
            <person name="Wu L."/>
            <person name="Ma J."/>
        </authorList>
    </citation>
    <scope>NUCLEOTIDE SEQUENCE [LARGE SCALE GENOMIC DNA]</scope>
    <source>
        <strain evidence="11">NBRC 107715</strain>
    </source>
</reference>
<dbReference type="PANTHER" id="PTHR32089:SF112">
    <property type="entry name" value="LYSOZYME-LIKE PROTEIN-RELATED"/>
    <property type="match status" value="1"/>
</dbReference>
<keyword evidence="4" id="KW-1133">Transmembrane helix</keyword>
<evidence type="ECO:0000256" key="1">
    <source>
        <dbReference type="ARBA" id="ARBA00023224"/>
    </source>
</evidence>
<organism evidence="8 10">
    <name type="scientific">Methylobacterium oxalidis</name>
    <dbReference type="NCBI Taxonomy" id="944322"/>
    <lineage>
        <taxon>Bacteria</taxon>
        <taxon>Pseudomonadati</taxon>
        <taxon>Pseudomonadota</taxon>
        <taxon>Alphaproteobacteria</taxon>
        <taxon>Hyphomicrobiales</taxon>
        <taxon>Methylobacteriaceae</taxon>
        <taxon>Methylobacterium</taxon>
    </lineage>
</organism>
<dbReference type="Pfam" id="PF00015">
    <property type="entry name" value="MCPsignal"/>
    <property type="match status" value="1"/>
</dbReference>
<proteinExistence type="inferred from homology"/>
<dbReference type="GO" id="GO:0004888">
    <property type="term" value="F:transmembrane signaling receptor activity"/>
    <property type="evidence" value="ECO:0007669"/>
    <property type="project" value="InterPro"/>
</dbReference>
<evidence type="ECO:0000259" key="5">
    <source>
        <dbReference type="PROSITE" id="PS50111"/>
    </source>
</evidence>
<dbReference type="Proteomes" id="UP001156856">
    <property type="component" value="Unassembled WGS sequence"/>
</dbReference>
<reference evidence="8 10" key="3">
    <citation type="submission" date="2019-07" db="EMBL/GenBank/DDBJ databases">
        <title>Whole genome shotgun sequence of Methylobacterium oxalidis NBRC 107715.</title>
        <authorList>
            <person name="Hosoyama A."/>
            <person name="Uohara A."/>
            <person name="Ohji S."/>
            <person name="Ichikawa N."/>
        </authorList>
    </citation>
    <scope>NUCLEOTIDE SEQUENCE [LARGE SCALE GENOMIC DNA]</scope>
    <source>
        <strain evidence="8 10">NBRC 107715</strain>
    </source>
</reference>
<dbReference type="InterPro" id="IPR013587">
    <property type="entry name" value="Nitrate/nitrite_sensing"/>
</dbReference>
<feature type="transmembrane region" description="Helical" evidence="4">
    <location>
        <begin position="315"/>
        <end position="341"/>
    </location>
</feature>
<dbReference type="PANTHER" id="PTHR32089">
    <property type="entry name" value="METHYL-ACCEPTING CHEMOTAXIS PROTEIN MCPB"/>
    <property type="match status" value="1"/>
</dbReference>
<dbReference type="EMBL" id="BJZU01000033">
    <property type="protein sequence ID" value="GEP03994.1"/>
    <property type="molecule type" value="Genomic_DNA"/>
</dbReference>
<dbReference type="PROSITE" id="PS50885">
    <property type="entry name" value="HAMP"/>
    <property type="match status" value="1"/>
</dbReference>
<dbReference type="InterPro" id="IPR004090">
    <property type="entry name" value="Chemotax_Me-accpt_rcpt"/>
</dbReference>
<dbReference type="InterPro" id="IPR003660">
    <property type="entry name" value="HAMP_dom"/>
</dbReference>
<evidence type="ECO:0000313" key="9">
    <source>
        <dbReference type="EMBL" id="GLS64026.1"/>
    </source>
</evidence>
<feature type="domain" description="Methyl-accepting transducer" evidence="5">
    <location>
        <begin position="431"/>
        <end position="667"/>
    </location>
</feature>
<protein>
    <recommendedName>
        <fullName evidence="12">Methyl-accepting chemotaxis protein</fullName>
    </recommendedName>
</protein>
<dbReference type="SUPFAM" id="SSF58104">
    <property type="entry name" value="Methyl-accepting chemotaxis protein (MCP) signaling domain"/>
    <property type="match status" value="1"/>
</dbReference>
<comment type="caution">
    <text evidence="8">The sequence shown here is derived from an EMBL/GenBank/DDBJ whole genome shotgun (WGS) entry which is preliminary data.</text>
</comment>
<feature type="domain" description="HAMP" evidence="6">
    <location>
        <begin position="338"/>
        <end position="390"/>
    </location>
</feature>
<evidence type="ECO:0008006" key="12">
    <source>
        <dbReference type="Google" id="ProtNLM"/>
    </source>
</evidence>
<keyword evidence="4" id="KW-0472">Membrane</keyword>
<evidence type="ECO:0000256" key="3">
    <source>
        <dbReference type="PROSITE-ProRule" id="PRU00284"/>
    </source>
</evidence>
<dbReference type="Proteomes" id="UP000321960">
    <property type="component" value="Unassembled WGS sequence"/>
</dbReference>
<dbReference type="AlphaFoldDB" id="A0A512J212"/>
<evidence type="ECO:0000313" key="11">
    <source>
        <dbReference type="Proteomes" id="UP001156856"/>
    </source>
</evidence>
<keyword evidence="11" id="KW-1185">Reference proteome</keyword>
<reference evidence="9" key="4">
    <citation type="submission" date="2023-01" db="EMBL/GenBank/DDBJ databases">
        <title>Draft genome sequence of Methylobacterium oxalidis strain NBRC 107715.</title>
        <authorList>
            <person name="Sun Q."/>
            <person name="Mori K."/>
        </authorList>
    </citation>
    <scope>NUCLEOTIDE SEQUENCE</scope>
    <source>
        <strain evidence="9">NBRC 107715</strain>
    </source>
</reference>
<keyword evidence="4" id="KW-0812">Transmembrane</keyword>
<dbReference type="PROSITE" id="PS50906">
    <property type="entry name" value="NIT"/>
    <property type="match status" value="1"/>
</dbReference>
<evidence type="ECO:0000313" key="10">
    <source>
        <dbReference type="Proteomes" id="UP000321960"/>
    </source>
</evidence>
<dbReference type="GO" id="GO:0016020">
    <property type="term" value="C:membrane"/>
    <property type="evidence" value="ECO:0007669"/>
    <property type="project" value="InterPro"/>
</dbReference>
<sequence length="687" mass="69020">MGMRTGGFVASLRGRILAVALAPCLAFGVVAGLAVSERLDQRAGMEAVQDLVGLASRVSAFVHEAQRERGASSLFLGSRGTQFRAELTAQRARTDAARADLEGAVAQAGTAGFGPAFGARAARLREELGRLDGQRRSIDALEPTPPQAMAYFSGLIGQGLGMVGEMAKVATHTGIANRIATYAAFLSLKEFAGQERAAASAILAAGSLDLAGLKRMATLSANQASAEALFRQRAEPAQAAALAASEESEAAREVARLRRLVLDTVPGEGLAFRDGPLWFKLASQRVDGLKRVEDGLTGDLSAAAGAVRAAADRSLALWAGAGLVTFLLSGALAFGLGTAIARPLVRMSGALGAIGRGEDGVAIPEGGPREVRAIAEAAAEFRDSVRERRRIRAEQERMAVESAAAQRAAALSLADGFEARVGGIVEAVSAAAARLESAAGGMARAAGDTAALSARVASASHEAALSADTVAAATEELTASVREIGTQVTASADLASAAERDAAAMSGEVHRLAAAAGSIGQIVGLISDIAGQTNLLALNATIEAARAGEAGRGFAVVAAEVKNLAGQTARATDEIAAKVSEITASTAASVAAIDGMTGVIQRLARIGGDIAAAVEEQGAATAEIARTTAQTSAGTQAVSGHIAGVSEAAGTASAGSAQVLSAAGDLAAQASDLRHAVGGFLATVRAA</sequence>
<name>A0A512J212_9HYPH</name>
<evidence type="ECO:0000256" key="4">
    <source>
        <dbReference type="SAM" id="Phobius"/>
    </source>
</evidence>
<evidence type="ECO:0000256" key="2">
    <source>
        <dbReference type="ARBA" id="ARBA00029447"/>
    </source>
</evidence>
<dbReference type="InterPro" id="IPR010910">
    <property type="entry name" value="Nitrate/nitrite_sensing_bac"/>
</dbReference>
<dbReference type="GO" id="GO:0006935">
    <property type="term" value="P:chemotaxis"/>
    <property type="evidence" value="ECO:0007669"/>
    <property type="project" value="InterPro"/>
</dbReference>
<keyword evidence="1 3" id="KW-0807">Transducer</keyword>
<reference evidence="9" key="1">
    <citation type="journal article" date="2014" name="Int. J. Syst. Evol. Microbiol.">
        <title>Complete genome of a new Firmicutes species belonging to the dominant human colonic microbiota ('Ruminococcus bicirculans') reveals two chromosomes and a selective capacity to utilize plant glucans.</title>
        <authorList>
            <consortium name="NISC Comparative Sequencing Program"/>
            <person name="Wegmann U."/>
            <person name="Louis P."/>
            <person name="Goesmann A."/>
            <person name="Henrissat B."/>
            <person name="Duncan S.H."/>
            <person name="Flint H.J."/>
        </authorList>
    </citation>
    <scope>NUCLEOTIDE SEQUENCE</scope>
    <source>
        <strain evidence="9">NBRC 107715</strain>
    </source>
</reference>
<evidence type="ECO:0000259" key="6">
    <source>
        <dbReference type="PROSITE" id="PS50885"/>
    </source>
</evidence>
<evidence type="ECO:0000259" key="7">
    <source>
        <dbReference type="PROSITE" id="PS50906"/>
    </source>
</evidence>
<dbReference type="Gene3D" id="1.10.287.950">
    <property type="entry name" value="Methyl-accepting chemotaxis protein"/>
    <property type="match status" value="1"/>
</dbReference>
<dbReference type="GO" id="GO:0007165">
    <property type="term" value="P:signal transduction"/>
    <property type="evidence" value="ECO:0007669"/>
    <property type="project" value="UniProtKB-KW"/>
</dbReference>
<accession>A0A512J212</accession>
<dbReference type="SMART" id="SM00283">
    <property type="entry name" value="MA"/>
    <property type="match status" value="1"/>
</dbReference>
<dbReference type="InterPro" id="IPR004089">
    <property type="entry name" value="MCPsignal_dom"/>
</dbReference>